<dbReference type="Proteomes" id="UP000050863">
    <property type="component" value="Unassembled WGS sequence"/>
</dbReference>
<dbReference type="RefSeq" id="WP_057833788.1">
    <property type="nucleotide sequence ID" value="NZ_LLXZ01000012.1"/>
</dbReference>
<reference evidence="2 3" key="1">
    <citation type="submission" date="2014-03" db="EMBL/GenBank/DDBJ databases">
        <title>Bradyrhizobium valentinum sp. nov., isolated from effective nodules of Lupinus mariae-josephae, a lupine endemic of basic-lime soils in Eastern Spain.</title>
        <authorList>
            <person name="Duran D."/>
            <person name="Rey L."/>
            <person name="Navarro A."/>
            <person name="Busquets A."/>
            <person name="Imperial J."/>
            <person name="Ruiz-Argueso T."/>
        </authorList>
    </citation>
    <scope>NUCLEOTIDE SEQUENCE [LARGE SCALE GENOMIC DNA]</scope>
    <source>
        <strain evidence="2 3">PAC68</strain>
    </source>
</reference>
<sequence>MTFRAFSLALTIVLCICGWSKAHAEPRHYTFDNDKIVIKPPFEFTWKFVTIRRSEIPLPKPITIATWSTVACTAFPQCRRIVGDKILRLGKALAH</sequence>
<gene>
    <name evidence="2" type="ORF">CQ12_10700</name>
</gene>
<proteinExistence type="predicted"/>
<evidence type="ECO:0000256" key="1">
    <source>
        <dbReference type="SAM" id="SignalP"/>
    </source>
</evidence>
<keyword evidence="3" id="KW-1185">Reference proteome</keyword>
<protein>
    <submittedName>
        <fullName evidence="2">Uncharacterized protein</fullName>
    </submittedName>
</protein>
<accession>A0A0R3M3R5</accession>
<dbReference type="EMBL" id="LLXZ01000012">
    <property type="protein sequence ID" value="KRR14593.1"/>
    <property type="molecule type" value="Genomic_DNA"/>
</dbReference>
<evidence type="ECO:0000313" key="2">
    <source>
        <dbReference type="EMBL" id="KRR14593.1"/>
    </source>
</evidence>
<feature type="chain" id="PRO_5006443658" evidence="1">
    <location>
        <begin position="25"/>
        <end position="95"/>
    </location>
</feature>
<feature type="signal peptide" evidence="1">
    <location>
        <begin position="1"/>
        <end position="24"/>
    </location>
</feature>
<organism evidence="2 3">
    <name type="scientific">Bradyrhizobium jicamae</name>
    <dbReference type="NCBI Taxonomy" id="280332"/>
    <lineage>
        <taxon>Bacteria</taxon>
        <taxon>Pseudomonadati</taxon>
        <taxon>Pseudomonadota</taxon>
        <taxon>Alphaproteobacteria</taxon>
        <taxon>Hyphomicrobiales</taxon>
        <taxon>Nitrobacteraceae</taxon>
        <taxon>Bradyrhizobium</taxon>
    </lineage>
</organism>
<comment type="caution">
    <text evidence="2">The sequence shown here is derived from an EMBL/GenBank/DDBJ whole genome shotgun (WGS) entry which is preliminary data.</text>
</comment>
<keyword evidence="1" id="KW-0732">Signal</keyword>
<evidence type="ECO:0000313" key="3">
    <source>
        <dbReference type="Proteomes" id="UP000050863"/>
    </source>
</evidence>
<name>A0A0R3M3R5_9BRAD</name>
<dbReference type="AlphaFoldDB" id="A0A0R3M3R5"/>